<comment type="caution">
    <text evidence="2">The sequence shown here is derived from an EMBL/GenBank/DDBJ whole genome shotgun (WGS) entry which is preliminary data.</text>
</comment>
<accession>A0ABR1SH80</accession>
<evidence type="ECO:0000313" key="2">
    <source>
        <dbReference type="EMBL" id="KAK8033685.1"/>
    </source>
</evidence>
<dbReference type="SUPFAM" id="SSF53448">
    <property type="entry name" value="Nucleotide-diphospho-sugar transferases"/>
    <property type="match status" value="1"/>
</dbReference>
<feature type="compositionally biased region" description="Polar residues" evidence="1">
    <location>
        <begin position="172"/>
        <end position="192"/>
    </location>
</feature>
<dbReference type="InterPro" id="IPR029044">
    <property type="entry name" value="Nucleotide-diphossugar_trans"/>
</dbReference>
<evidence type="ECO:0000256" key="1">
    <source>
        <dbReference type="SAM" id="MobiDB-lite"/>
    </source>
</evidence>
<dbReference type="Proteomes" id="UP001396898">
    <property type="component" value="Unassembled WGS sequence"/>
</dbReference>
<feature type="region of interest" description="Disordered" evidence="1">
    <location>
        <begin position="164"/>
        <end position="206"/>
    </location>
</feature>
<dbReference type="EMBL" id="JAQQWI010000006">
    <property type="protein sequence ID" value="KAK8033685.1"/>
    <property type="molecule type" value="Genomic_DNA"/>
</dbReference>
<proteinExistence type="predicted"/>
<sequence>MMHTVSQVEARFNSKKLHRYDWVFFTEEDLTREFKAAVQVAGLLLPYETVVGRFLCCAAVNGVAKTPEPEGSKREEAENEIRLPLAKVLGTAKDLKAKSEYPNPIQTAHFWNERIVRYDEAVAKQDQDTKGVAQKAYTNIKETSSKLFNIQAVKGFIKKLRKGNAKEELQDDTNMASQVDDSNNLPDPQSGSILYRIPLSFPGDDD</sequence>
<gene>
    <name evidence="2" type="ORF">PG991_003083</name>
</gene>
<name>A0ABR1SH80_9PEZI</name>
<evidence type="ECO:0000313" key="3">
    <source>
        <dbReference type="Proteomes" id="UP001396898"/>
    </source>
</evidence>
<organism evidence="2 3">
    <name type="scientific">Apiospora marii</name>
    <dbReference type="NCBI Taxonomy" id="335849"/>
    <lineage>
        <taxon>Eukaryota</taxon>
        <taxon>Fungi</taxon>
        <taxon>Dikarya</taxon>
        <taxon>Ascomycota</taxon>
        <taxon>Pezizomycotina</taxon>
        <taxon>Sordariomycetes</taxon>
        <taxon>Xylariomycetidae</taxon>
        <taxon>Amphisphaeriales</taxon>
        <taxon>Apiosporaceae</taxon>
        <taxon>Apiospora</taxon>
    </lineage>
</organism>
<protein>
    <submittedName>
        <fullName evidence="2">Glycolipid 2-alpha-mannosyltransferase</fullName>
    </submittedName>
</protein>
<keyword evidence="3" id="KW-1185">Reference proteome</keyword>
<dbReference type="Gene3D" id="3.90.550.10">
    <property type="entry name" value="Spore Coat Polysaccharide Biosynthesis Protein SpsA, Chain A"/>
    <property type="match status" value="1"/>
</dbReference>
<reference evidence="2 3" key="1">
    <citation type="submission" date="2023-01" db="EMBL/GenBank/DDBJ databases">
        <title>Analysis of 21 Apiospora genomes using comparative genomics revels a genus with tremendous synthesis potential of carbohydrate active enzymes and secondary metabolites.</title>
        <authorList>
            <person name="Sorensen T."/>
        </authorList>
    </citation>
    <scope>NUCLEOTIDE SEQUENCE [LARGE SCALE GENOMIC DNA]</scope>
    <source>
        <strain evidence="2 3">CBS 20057</strain>
    </source>
</reference>